<evidence type="ECO:0000313" key="3">
    <source>
        <dbReference type="Proteomes" id="UP000187209"/>
    </source>
</evidence>
<dbReference type="InterPro" id="IPR054204">
    <property type="entry name" value="DUF6909"/>
</dbReference>
<sequence length="939" mass="106132">MEGPKVNSAFLKAFKKIACSVIIEHNASNKSSKPSQIIEYDSFKVKKILNLKSPFIYLTSQEKQRLLEKSTYIEYNLAQQDVLIKDSEDSYPCALVLEGELVVIDKKSQVSEILTNGDSFGFDACLFSMVDYSVITASQHSVVMKINRETLQSILIPDKQFTVMVGSNLLNKQRIFSPIETFRNYVADCVESGEINTKKILKAYKAIDSSLHPGRKSENLDTTAWKYAVQRLPENLCSTFVYFISTALPDMYDNPNIIIDVKTSARLRQIYCLLTGKNFIIMRELVSDINDLLANLCIHIIESKKLRAKLRAPSTLAKMLETKDISGLPLTSEEKSGLIKIWGDKVVEHIKNIMVHHEDYKISIFIPSCHLKLSPIEMWTERLWKGCLEALDMEISVVEAIDLGLIVDFMQGSTRSILNAVSPYLFQNARRITEWFERSGITLQTTDLHDSRDKLIAMSYYYFKQFPKEAEIRAQMDRESGIVTIEETHNTGVRVIIINISKLSQVTKAFNPKSKYHLLVYIGFTFGKQSYDLVKNINLLLGKSLVSYTVVGKAGGLIGYRNDILVATCFYDEVSKNVIRANPAGISQSLLQKETDAIVRIGPMLTVSGTILQNKKMLLYYRHIEGCIGLEMEGAYIALCIKHSIEAEIIREDVTTRFIYYVSDLPLSPDSTLASEDDNVNWNEGVKSINGIIRYVLGLINRNVVEDINSEIQVKLKALCKSQDRMVVIGTNTDGMSIMNHNSASKLAEDLLDAGFTVIYLVPEEGIKPFMRRISQAYINSSGFFPEAVALDLKKQTQYKDNNKLMIIDYSSQSDYINKLHCISQNAAAIESTIPFIFTDIISQTEILTNLNGSEVVSVKTHYETLKIDCPRSLLLFFRTDLDNGIINQRKLLSSNRFDYVFTRFKESNIVDIVWGAGKTSIMAYPSSDVIKYLLDIIS</sequence>
<dbReference type="Proteomes" id="UP000187209">
    <property type="component" value="Unassembled WGS sequence"/>
</dbReference>
<protein>
    <recommendedName>
        <fullName evidence="1">Cyclic nucleotide-binding domain-containing protein</fullName>
    </recommendedName>
</protein>
<dbReference type="PROSITE" id="PS50042">
    <property type="entry name" value="CNMP_BINDING_3"/>
    <property type="match status" value="1"/>
</dbReference>
<dbReference type="OrthoDB" id="2118811at2759"/>
<dbReference type="SUPFAM" id="SSF51206">
    <property type="entry name" value="cAMP-binding domain-like"/>
    <property type="match status" value="1"/>
</dbReference>
<gene>
    <name evidence="2" type="ORF">SteCoe_1288</name>
</gene>
<accession>A0A1R2D2B4</accession>
<feature type="domain" description="Cyclic nucleotide-binding" evidence="1">
    <location>
        <begin position="54"/>
        <end position="172"/>
    </location>
</feature>
<dbReference type="EMBL" id="MPUH01000013">
    <property type="protein sequence ID" value="OMJ95371.1"/>
    <property type="molecule type" value="Genomic_DNA"/>
</dbReference>
<comment type="caution">
    <text evidence="2">The sequence shown here is derived from an EMBL/GenBank/DDBJ whole genome shotgun (WGS) entry which is preliminary data.</text>
</comment>
<evidence type="ECO:0000259" key="1">
    <source>
        <dbReference type="PROSITE" id="PS50042"/>
    </source>
</evidence>
<dbReference type="InterPro" id="IPR035929">
    <property type="entry name" value="CoaB-like_sf"/>
</dbReference>
<dbReference type="InterPro" id="IPR014710">
    <property type="entry name" value="RmlC-like_jellyroll"/>
</dbReference>
<name>A0A1R2D2B4_9CILI</name>
<keyword evidence="3" id="KW-1185">Reference proteome</keyword>
<dbReference type="Gene3D" id="3.40.50.10300">
    <property type="entry name" value="CoaB-like"/>
    <property type="match status" value="1"/>
</dbReference>
<proteinExistence type="predicted"/>
<dbReference type="Pfam" id="PF21850">
    <property type="entry name" value="DUF6909"/>
    <property type="match status" value="1"/>
</dbReference>
<reference evidence="2 3" key="1">
    <citation type="submission" date="2016-11" db="EMBL/GenBank/DDBJ databases">
        <title>The macronuclear genome of Stentor coeruleus: a giant cell with tiny introns.</title>
        <authorList>
            <person name="Slabodnick M."/>
            <person name="Ruby J.G."/>
            <person name="Reiff S.B."/>
            <person name="Swart E.C."/>
            <person name="Gosai S."/>
            <person name="Prabakaran S."/>
            <person name="Witkowska E."/>
            <person name="Larue G.E."/>
            <person name="Fisher S."/>
            <person name="Freeman R.M."/>
            <person name="Gunawardena J."/>
            <person name="Chu W."/>
            <person name="Stover N.A."/>
            <person name="Gregory B.D."/>
            <person name="Nowacki M."/>
            <person name="Derisi J."/>
            <person name="Roy S.W."/>
            <person name="Marshall W.F."/>
            <person name="Sood P."/>
        </authorList>
    </citation>
    <scope>NUCLEOTIDE SEQUENCE [LARGE SCALE GENOMIC DNA]</scope>
    <source>
        <strain evidence="2">WM001</strain>
    </source>
</reference>
<evidence type="ECO:0000313" key="2">
    <source>
        <dbReference type="EMBL" id="OMJ95371.1"/>
    </source>
</evidence>
<organism evidence="2 3">
    <name type="scientific">Stentor coeruleus</name>
    <dbReference type="NCBI Taxonomy" id="5963"/>
    <lineage>
        <taxon>Eukaryota</taxon>
        <taxon>Sar</taxon>
        <taxon>Alveolata</taxon>
        <taxon>Ciliophora</taxon>
        <taxon>Postciliodesmatophora</taxon>
        <taxon>Heterotrichea</taxon>
        <taxon>Heterotrichida</taxon>
        <taxon>Stentoridae</taxon>
        <taxon>Stentor</taxon>
    </lineage>
</organism>
<dbReference type="InterPro" id="IPR018490">
    <property type="entry name" value="cNMP-bd_dom_sf"/>
</dbReference>
<dbReference type="InterPro" id="IPR000595">
    <property type="entry name" value="cNMP-bd_dom"/>
</dbReference>
<dbReference type="AlphaFoldDB" id="A0A1R2D2B4"/>
<dbReference type="Gene3D" id="2.60.120.10">
    <property type="entry name" value="Jelly Rolls"/>
    <property type="match status" value="1"/>
</dbReference>
<dbReference type="CDD" id="cd00038">
    <property type="entry name" value="CAP_ED"/>
    <property type="match status" value="1"/>
</dbReference>